<dbReference type="EMBL" id="BARV01000975">
    <property type="protein sequence ID" value="GAH90803.1"/>
    <property type="molecule type" value="Genomic_DNA"/>
</dbReference>
<dbReference type="Pfam" id="PF13487">
    <property type="entry name" value="HD_5"/>
    <property type="match status" value="1"/>
</dbReference>
<dbReference type="SUPFAM" id="SSF109604">
    <property type="entry name" value="HD-domain/PDEase-like"/>
    <property type="match status" value="1"/>
</dbReference>
<dbReference type="SUPFAM" id="SSF52540">
    <property type="entry name" value="P-loop containing nucleoside triphosphate hydrolases"/>
    <property type="match status" value="1"/>
</dbReference>
<keyword evidence="1" id="KW-0175">Coiled coil</keyword>
<dbReference type="CDD" id="cd00077">
    <property type="entry name" value="HDc"/>
    <property type="match status" value="1"/>
</dbReference>
<dbReference type="PROSITE" id="PS51832">
    <property type="entry name" value="HD_GYP"/>
    <property type="match status" value="1"/>
</dbReference>
<evidence type="ECO:0000256" key="1">
    <source>
        <dbReference type="SAM" id="Coils"/>
    </source>
</evidence>
<dbReference type="PANTHER" id="PTHR45228:SF1">
    <property type="entry name" value="CYCLIC DI-GMP PHOSPHODIESTERASE TM_0186"/>
    <property type="match status" value="1"/>
</dbReference>
<sequence>MNRNDKFYNIEKATEILGISEQEVINMITLKKLPAIKVEKAIKIMEEDLEKFLGSLGRKDTADKNEIGETMEVLAEDKDEVKEKLENKKMHLEKSYKDLLREKQELGEDINYMQYKYDEFKNRIKKITTGEFKISLKKIDEENLKEVIKEAGNNMYKNKLLKRNSIYNSIISSLERILWEKNQQTKGHTERLKRLALQLGSAINLPQNKLDELVLLSTLHDIGKIAIPDKILMKKGKLTAEEWKIIKRHPEIGYKIAESTPQIAPIAEDILSHHEWWNGTGYPQGLSGGDIPIKACVTSIVDAYDVMTFGRPYRKAISEEEAREELISVFKEYFTPRLEYLFLDEIQEINQWERAVRKLRDSGKFKIFITGSSSKLLSGEVSTLLTGRHLSYKVFPLSFSEFLNFKNIEIKHRKDIILNQKTIAKYFYKYMDIGSFPEVVLTENSELVKNYFYDILQKDIVMRYNIREKE</sequence>
<gene>
    <name evidence="3" type="ORF">S06H3_03104</name>
</gene>
<evidence type="ECO:0000313" key="3">
    <source>
        <dbReference type="EMBL" id="GAH90803.1"/>
    </source>
</evidence>
<accession>X1L9G6</accession>
<dbReference type="InterPro" id="IPR003607">
    <property type="entry name" value="HD/PDEase_dom"/>
</dbReference>
<dbReference type="PANTHER" id="PTHR45228">
    <property type="entry name" value="CYCLIC DI-GMP PHOSPHODIESTERASE TM_0186-RELATED"/>
    <property type="match status" value="1"/>
</dbReference>
<comment type="caution">
    <text evidence="3">The sequence shown here is derived from an EMBL/GenBank/DDBJ whole genome shotgun (WGS) entry which is preliminary data.</text>
</comment>
<name>X1L9G6_9ZZZZ</name>
<reference evidence="3" key="1">
    <citation type="journal article" date="2014" name="Front. Microbiol.">
        <title>High frequency of phylogenetically diverse reductive dehalogenase-homologous genes in deep subseafloor sedimentary metagenomes.</title>
        <authorList>
            <person name="Kawai M."/>
            <person name="Futagami T."/>
            <person name="Toyoda A."/>
            <person name="Takaki Y."/>
            <person name="Nishi S."/>
            <person name="Hori S."/>
            <person name="Arai W."/>
            <person name="Tsubouchi T."/>
            <person name="Morono Y."/>
            <person name="Uchiyama I."/>
            <person name="Ito T."/>
            <person name="Fujiyama A."/>
            <person name="Inagaki F."/>
            <person name="Takami H."/>
        </authorList>
    </citation>
    <scope>NUCLEOTIDE SEQUENCE</scope>
    <source>
        <strain evidence="3">Expedition CK06-06</strain>
    </source>
</reference>
<feature type="domain" description="HD-GYP" evidence="2">
    <location>
        <begin position="163"/>
        <end position="358"/>
    </location>
</feature>
<proteinExistence type="predicted"/>
<feature type="non-terminal residue" evidence="3">
    <location>
        <position position="470"/>
    </location>
</feature>
<dbReference type="InterPro" id="IPR027417">
    <property type="entry name" value="P-loop_NTPase"/>
</dbReference>
<dbReference type="InterPro" id="IPR052020">
    <property type="entry name" value="Cyclic_di-GMP/3'3'-cGAMP_PDE"/>
</dbReference>
<dbReference type="Gene3D" id="1.10.3210.10">
    <property type="entry name" value="Hypothetical protein af1432"/>
    <property type="match status" value="1"/>
</dbReference>
<dbReference type="AlphaFoldDB" id="X1L9G6"/>
<feature type="coiled-coil region" evidence="1">
    <location>
        <begin position="64"/>
        <end position="109"/>
    </location>
</feature>
<dbReference type="InterPro" id="IPR041657">
    <property type="entry name" value="HTH_17"/>
</dbReference>
<dbReference type="SMART" id="SM00471">
    <property type="entry name" value="HDc"/>
    <property type="match status" value="1"/>
</dbReference>
<dbReference type="Pfam" id="PF12728">
    <property type="entry name" value="HTH_17"/>
    <property type="match status" value="1"/>
</dbReference>
<evidence type="ECO:0000259" key="2">
    <source>
        <dbReference type="PROSITE" id="PS51832"/>
    </source>
</evidence>
<organism evidence="3">
    <name type="scientific">marine sediment metagenome</name>
    <dbReference type="NCBI Taxonomy" id="412755"/>
    <lineage>
        <taxon>unclassified sequences</taxon>
        <taxon>metagenomes</taxon>
        <taxon>ecological metagenomes</taxon>
    </lineage>
</organism>
<dbReference type="InterPro" id="IPR037522">
    <property type="entry name" value="HD_GYP_dom"/>
</dbReference>
<protein>
    <recommendedName>
        <fullName evidence="2">HD-GYP domain-containing protein</fullName>
    </recommendedName>
</protein>